<evidence type="ECO:0000256" key="10">
    <source>
        <dbReference type="ARBA" id="ARBA00023306"/>
    </source>
</evidence>
<evidence type="ECO:0000256" key="5">
    <source>
        <dbReference type="ARBA" id="ARBA00022618"/>
    </source>
</evidence>
<dbReference type="NCBIfam" id="NF040815">
    <property type="entry name" value="recomb_XerA_Arch"/>
    <property type="match status" value="1"/>
</dbReference>
<keyword evidence="8" id="KW-0238">DNA-binding</keyword>
<dbReference type="InterPro" id="IPR050090">
    <property type="entry name" value="Tyrosine_recombinase_XerCD"/>
</dbReference>
<evidence type="ECO:0000256" key="8">
    <source>
        <dbReference type="ARBA" id="ARBA00023125"/>
    </source>
</evidence>
<dbReference type="PANTHER" id="PTHR30349">
    <property type="entry name" value="PHAGE INTEGRASE-RELATED"/>
    <property type="match status" value="1"/>
</dbReference>
<comment type="similarity">
    <text evidence="2">Belongs to the 'phage' integrase family. XerD subfamily.</text>
</comment>
<evidence type="ECO:0000256" key="7">
    <source>
        <dbReference type="ARBA" id="ARBA00022908"/>
    </source>
</evidence>
<dbReference type="Pfam" id="PF00589">
    <property type="entry name" value="Phage_integrase"/>
    <property type="match status" value="1"/>
</dbReference>
<dbReference type="HAMAP" id="MF_01807">
    <property type="entry name" value="Recomb_XerD"/>
    <property type="match status" value="1"/>
</dbReference>
<dbReference type="NCBIfam" id="NF001399">
    <property type="entry name" value="PRK00283.1"/>
    <property type="match status" value="1"/>
</dbReference>
<gene>
    <name evidence="13" type="ORF">METZ01_LOCUS58184</name>
</gene>
<dbReference type="InterPro" id="IPR011932">
    <property type="entry name" value="Recomb_XerD"/>
</dbReference>
<dbReference type="Pfam" id="PF02899">
    <property type="entry name" value="Phage_int_SAM_1"/>
    <property type="match status" value="1"/>
</dbReference>
<dbReference type="SUPFAM" id="SSF56349">
    <property type="entry name" value="DNA breaking-rejoining enzymes"/>
    <property type="match status" value="1"/>
</dbReference>
<dbReference type="InterPro" id="IPR013762">
    <property type="entry name" value="Integrase-like_cat_sf"/>
</dbReference>
<dbReference type="InterPro" id="IPR011010">
    <property type="entry name" value="DNA_brk_join_enz"/>
</dbReference>
<dbReference type="PROSITE" id="PS51898">
    <property type="entry name" value="TYR_RECOMBINASE"/>
    <property type="match status" value="1"/>
</dbReference>
<dbReference type="Gene3D" id="1.10.150.130">
    <property type="match status" value="1"/>
</dbReference>
<dbReference type="HAMAP" id="MF_01808">
    <property type="entry name" value="Recomb_XerC_XerD"/>
    <property type="match status" value="1"/>
</dbReference>
<feature type="domain" description="Tyr recombinase" evidence="11">
    <location>
        <begin position="103"/>
        <end position="290"/>
    </location>
</feature>
<dbReference type="PROSITE" id="PS51900">
    <property type="entry name" value="CB"/>
    <property type="match status" value="1"/>
</dbReference>
<dbReference type="AlphaFoldDB" id="A0A381SMS9"/>
<evidence type="ECO:0000256" key="1">
    <source>
        <dbReference type="ARBA" id="ARBA00004496"/>
    </source>
</evidence>
<evidence type="ECO:0000313" key="13">
    <source>
        <dbReference type="EMBL" id="SVA05330.1"/>
    </source>
</evidence>
<dbReference type="CDD" id="cd00798">
    <property type="entry name" value="INT_XerDC_C"/>
    <property type="match status" value="1"/>
</dbReference>
<reference evidence="13" key="1">
    <citation type="submission" date="2018-05" db="EMBL/GenBank/DDBJ databases">
        <authorList>
            <person name="Lanie J.A."/>
            <person name="Ng W.-L."/>
            <person name="Kazmierczak K.M."/>
            <person name="Andrzejewski T.M."/>
            <person name="Davidsen T.M."/>
            <person name="Wayne K.J."/>
            <person name="Tettelin H."/>
            <person name="Glass J.I."/>
            <person name="Rusch D."/>
            <person name="Podicherti R."/>
            <person name="Tsui H.-C.T."/>
            <person name="Winkler M.E."/>
        </authorList>
    </citation>
    <scope>NUCLEOTIDE SEQUENCE</scope>
</reference>
<dbReference type="InterPro" id="IPR002104">
    <property type="entry name" value="Integrase_catalytic"/>
</dbReference>
<evidence type="ECO:0000259" key="11">
    <source>
        <dbReference type="PROSITE" id="PS51898"/>
    </source>
</evidence>
<name>A0A381SMS9_9ZZZZ</name>
<evidence type="ECO:0000256" key="4">
    <source>
        <dbReference type="ARBA" id="ARBA00022490"/>
    </source>
</evidence>
<evidence type="ECO:0000256" key="3">
    <source>
        <dbReference type="ARBA" id="ARBA00015810"/>
    </source>
</evidence>
<keyword evidence="4" id="KW-0963">Cytoplasm</keyword>
<dbReference type="GO" id="GO:0009009">
    <property type="term" value="F:site-specific recombinase activity"/>
    <property type="evidence" value="ECO:0007669"/>
    <property type="project" value="InterPro"/>
</dbReference>
<evidence type="ECO:0000256" key="6">
    <source>
        <dbReference type="ARBA" id="ARBA00022829"/>
    </source>
</evidence>
<keyword evidence="7" id="KW-0229">DNA integration</keyword>
<dbReference type="EMBL" id="UINC01003326">
    <property type="protein sequence ID" value="SVA05330.1"/>
    <property type="molecule type" value="Genomic_DNA"/>
</dbReference>
<keyword evidence="10" id="KW-0131">Cell cycle</keyword>
<accession>A0A381SMS9</accession>
<dbReference type="GO" id="GO:0006310">
    <property type="term" value="P:DNA recombination"/>
    <property type="evidence" value="ECO:0007669"/>
    <property type="project" value="UniProtKB-KW"/>
</dbReference>
<dbReference type="GO" id="GO:0005737">
    <property type="term" value="C:cytoplasm"/>
    <property type="evidence" value="ECO:0007669"/>
    <property type="project" value="UniProtKB-SubCell"/>
</dbReference>
<comment type="subcellular location">
    <subcellularLocation>
        <location evidence="1">Cytoplasm</location>
    </subcellularLocation>
</comment>
<organism evidence="13">
    <name type="scientific">marine metagenome</name>
    <dbReference type="NCBI Taxonomy" id="408172"/>
    <lineage>
        <taxon>unclassified sequences</taxon>
        <taxon>metagenomes</taxon>
        <taxon>ecological metagenomes</taxon>
    </lineage>
</organism>
<dbReference type="InterPro" id="IPR010998">
    <property type="entry name" value="Integrase_recombinase_N"/>
</dbReference>
<evidence type="ECO:0000259" key="12">
    <source>
        <dbReference type="PROSITE" id="PS51900"/>
    </source>
</evidence>
<dbReference type="PANTHER" id="PTHR30349:SF81">
    <property type="entry name" value="TYROSINE RECOMBINASE XERC"/>
    <property type="match status" value="1"/>
</dbReference>
<evidence type="ECO:0000256" key="9">
    <source>
        <dbReference type="ARBA" id="ARBA00023172"/>
    </source>
</evidence>
<dbReference type="GO" id="GO:0051301">
    <property type="term" value="P:cell division"/>
    <property type="evidence" value="ECO:0007669"/>
    <property type="project" value="UniProtKB-KW"/>
</dbReference>
<dbReference type="GO" id="GO:0007059">
    <property type="term" value="P:chromosome segregation"/>
    <property type="evidence" value="ECO:0007669"/>
    <property type="project" value="UniProtKB-KW"/>
</dbReference>
<protein>
    <recommendedName>
        <fullName evidence="3">Tyrosine recombinase XerD</fullName>
    </recommendedName>
</protein>
<dbReference type="InterPro" id="IPR044068">
    <property type="entry name" value="CB"/>
</dbReference>
<dbReference type="NCBIfam" id="TIGR02225">
    <property type="entry name" value="recomb_XerD"/>
    <property type="match status" value="1"/>
</dbReference>
<keyword evidence="9" id="KW-0233">DNA recombination</keyword>
<dbReference type="InterPro" id="IPR004107">
    <property type="entry name" value="Integrase_SAM-like_N"/>
</dbReference>
<evidence type="ECO:0000256" key="2">
    <source>
        <dbReference type="ARBA" id="ARBA00010450"/>
    </source>
</evidence>
<proteinExistence type="inferred from homology"/>
<dbReference type="Gene3D" id="1.10.443.10">
    <property type="entry name" value="Intergrase catalytic core"/>
    <property type="match status" value="1"/>
</dbReference>
<dbReference type="InterPro" id="IPR023009">
    <property type="entry name" value="Tyrosine_recombinase_XerC/XerD"/>
</dbReference>
<dbReference type="GO" id="GO:0003677">
    <property type="term" value="F:DNA binding"/>
    <property type="evidence" value="ECO:0007669"/>
    <property type="project" value="UniProtKB-KW"/>
</dbReference>
<keyword evidence="5" id="KW-0132">Cell division</keyword>
<feature type="domain" description="Core-binding (CB)" evidence="12">
    <location>
        <begin position="1"/>
        <end position="82"/>
    </location>
</feature>
<sequence length="296" mass="33586">METLIQEFSDYLRIEKRNSPHTISAYRCDLIRFSAELSGKTLDSVTTANIRSFLISLRSQGMSASSVARSLSSIKSFFKYLCQDKQLKNNPAIILETPKRWRKLPDVLTHEDVDKLLKGPDLNSKLGLRDKAMLEILYASGLRVSELVSLKVSQLNLEVGYLRTLGKGSKERIVPIGTLAKRAVENYILNSRRALISSRKDGRKADELFLTRRGLGMTRQGFWKILKGYVAKVNIKASVSPHTLRHAFATHLLERGADLRSVQQMLGHSDISTTQIYTHILGKRMLEIYQQFHPRS</sequence>
<keyword evidence="6" id="KW-0159">Chromosome partition</keyword>